<sequence>MAEWDDVRRIAMGLPSVVESIKGEGTLEWRVKDKLFAWERPLRKADLAALGDDAPTGPVLAVRVADVGVQEACVADDPAVYFTTPHFAGYPAVLVRLAEIGVPELDELITEAWLDRAGKRLAARYLAER</sequence>
<dbReference type="RefSeq" id="WP_173126342.1">
    <property type="nucleotide sequence ID" value="NZ_CBCSGW010000038.1"/>
</dbReference>
<dbReference type="Pfam" id="PF04237">
    <property type="entry name" value="YjbR"/>
    <property type="match status" value="1"/>
</dbReference>
<protein>
    <submittedName>
        <fullName evidence="1">MmcQ/YjbR family DNA-binding protein</fullName>
    </submittedName>
</protein>
<proteinExistence type="predicted"/>
<organism evidence="1 2">
    <name type="scientific">Kibdelosporangium persicum</name>
    <dbReference type="NCBI Taxonomy" id="2698649"/>
    <lineage>
        <taxon>Bacteria</taxon>
        <taxon>Bacillati</taxon>
        <taxon>Actinomycetota</taxon>
        <taxon>Actinomycetes</taxon>
        <taxon>Pseudonocardiales</taxon>
        <taxon>Pseudonocardiaceae</taxon>
        <taxon>Kibdelosporangium</taxon>
    </lineage>
</organism>
<evidence type="ECO:0000313" key="1">
    <source>
        <dbReference type="EMBL" id="NRN64433.1"/>
    </source>
</evidence>
<comment type="caution">
    <text evidence="1">The sequence shown here is derived from an EMBL/GenBank/DDBJ whole genome shotgun (WGS) entry which is preliminary data.</text>
</comment>
<reference evidence="1 2" key="1">
    <citation type="submission" date="2020-01" db="EMBL/GenBank/DDBJ databases">
        <title>Kibdelosporangium persica a novel Actinomycetes from a hot desert in Iran.</title>
        <authorList>
            <person name="Safaei N."/>
            <person name="Zaburannyi N."/>
            <person name="Mueller R."/>
            <person name="Wink J."/>
        </authorList>
    </citation>
    <scope>NUCLEOTIDE SEQUENCE [LARGE SCALE GENOMIC DNA]</scope>
    <source>
        <strain evidence="1 2">4NS15</strain>
    </source>
</reference>
<dbReference type="Proteomes" id="UP000763557">
    <property type="component" value="Unassembled WGS sequence"/>
</dbReference>
<name>A0ABX2EZF0_9PSEU</name>
<evidence type="ECO:0000313" key="2">
    <source>
        <dbReference type="Proteomes" id="UP000763557"/>
    </source>
</evidence>
<dbReference type="EMBL" id="JAAATY010000003">
    <property type="protein sequence ID" value="NRN64433.1"/>
    <property type="molecule type" value="Genomic_DNA"/>
</dbReference>
<dbReference type="GO" id="GO:0003677">
    <property type="term" value="F:DNA binding"/>
    <property type="evidence" value="ECO:0007669"/>
    <property type="project" value="UniProtKB-KW"/>
</dbReference>
<keyword evidence="2" id="KW-1185">Reference proteome</keyword>
<gene>
    <name evidence="1" type="ORF">GC106_16390</name>
</gene>
<accession>A0ABX2EZF0</accession>
<keyword evidence="1" id="KW-0238">DNA-binding</keyword>
<dbReference type="InterPro" id="IPR058532">
    <property type="entry name" value="YjbR/MT2646/Rv2570-like"/>
</dbReference>